<comment type="caution">
    <text evidence="2">The sequence shown here is derived from an EMBL/GenBank/DDBJ whole genome shotgun (WGS) entry which is preliminary data.</text>
</comment>
<dbReference type="EMBL" id="LUKE01000002">
    <property type="protein sequence ID" value="KYG64727.1"/>
    <property type="molecule type" value="Genomic_DNA"/>
</dbReference>
<sequence>MKKFVDVSGVGNSGKTAVSDILREFDSYYIPEHSFEFDLFRLPGGLLDLKHHLCEDWSPVRSHYAINAFLRVVDLIGPSPRRLNIFQTMSVTGNRYDLRFKGTFTPEAKKFVKSLVLGEYLAYWPYDFLTYGVLQRFWSKLLLKSGFRLRARSWVQLVDGENFSEKVSSFINKLFESTVDSNVRTIFFNNAFEAFNPVRSLDILKNSKSIIVIRDPRDIYVSGINAHALKSEDIKLQAGENDGINKSFLATDDLELFIRRYRTYMQHLYSGSDSRVLILQYENLVTKYDHCLEQIIEFLGEDKKNHIEKGRYFDPRKSSVHVGKWKAFSDQEIIRSIEKELPEYLWND</sequence>
<dbReference type="AlphaFoldDB" id="A0A150WLR1"/>
<protein>
    <recommendedName>
        <fullName evidence="1">Sulfotransferase domain-containing protein</fullName>
    </recommendedName>
</protein>
<dbReference type="OrthoDB" id="3196781at2"/>
<dbReference type="InterPro" id="IPR027417">
    <property type="entry name" value="P-loop_NTPase"/>
</dbReference>
<name>A0A150WLR1_BDEBC</name>
<evidence type="ECO:0000313" key="2">
    <source>
        <dbReference type="EMBL" id="KYG64727.1"/>
    </source>
</evidence>
<dbReference type="RefSeq" id="WP_061835238.1">
    <property type="nucleotide sequence ID" value="NZ_LUKE01000002.1"/>
</dbReference>
<keyword evidence="3" id="KW-1185">Reference proteome</keyword>
<reference evidence="2 3" key="1">
    <citation type="submission" date="2016-03" db="EMBL/GenBank/DDBJ databases">
        <authorList>
            <person name="Ploux O."/>
        </authorList>
    </citation>
    <scope>NUCLEOTIDE SEQUENCE [LARGE SCALE GENOMIC DNA]</scope>
    <source>
        <strain evidence="2 3">R0</strain>
    </source>
</reference>
<organism evidence="2 3">
    <name type="scientific">Bdellovibrio bacteriovorus</name>
    <dbReference type="NCBI Taxonomy" id="959"/>
    <lineage>
        <taxon>Bacteria</taxon>
        <taxon>Pseudomonadati</taxon>
        <taxon>Bdellovibrionota</taxon>
        <taxon>Bdellovibrionia</taxon>
        <taxon>Bdellovibrionales</taxon>
        <taxon>Pseudobdellovibrionaceae</taxon>
        <taxon>Bdellovibrio</taxon>
    </lineage>
</organism>
<feature type="domain" description="Sulfotransferase" evidence="1">
    <location>
        <begin position="205"/>
        <end position="319"/>
    </location>
</feature>
<dbReference type="SUPFAM" id="SSF52540">
    <property type="entry name" value="P-loop containing nucleoside triphosphate hydrolases"/>
    <property type="match status" value="1"/>
</dbReference>
<dbReference type="Pfam" id="PF00685">
    <property type="entry name" value="Sulfotransfer_1"/>
    <property type="match status" value="1"/>
</dbReference>
<dbReference type="GO" id="GO:0008146">
    <property type="term" value="F:sulfotransferase activity"/>
    <property type="evidence" value="ECO:0007669"/>
    <property type="project" value="InterPro"/>
</dbReference>
<dbReference type="Proteomes" id="UP000075320">
    <property type="component" value="Unassembled WGS sequence"/>
</dbReference>
<evidence type="ECO:0000313" key="3">
    <source>
        <dbReference type="Proteomes" id="UP000075320"/>
    </source>
</evidence>
<dbReference type="InterPro" id="IPR000863">
    <property type="entry name" value="Sulfotransferase_dom"/>
</dbReference>
<dbReference type="Gene3D" id="3.40.50.300">
    <property type="entry name" value="P-loop containing nucleotide triphosphate hydrolases"/>
    <property type="match status" value="1"/>
</dbReference>
<proteinExistence type="predicted"/>
<gene>
    <name evidence="2" type="ORF">AZI86_10990</name>
</gene>
<evidence type="ECO:0000259" key="1">
    <source>
        <dbReference type="Pfam" id="PF00685"/>
    </source>
</evidence>
<accession>A0A150WLR1</accession>